<dbReference type="PANTHER" id="PTHR33988">
    <property type="entry name" value="ENDORIBONUCLEASE MAZF-RELATED"/>
    <property type="match status" value="1"/>
</dbReference>
<keyword evidence="3" id="KW-0378">Hydrolase</keyword>
<dbReference type="OrthoDB" id="5419693at2"/>
<evidence type="ECO:0000256" key="2">
    <source>
        <dbReference type="ARBA" id="ARBA00022649"/>
    </source>
</evidence>
<dbReference type="GO" id="GO:0004521">
    <property type="term" value="F:RNA endonuclease activity"/>
    <property type="evidence" value="ECO:0007669"/>
    <property type="project" value="TreeGrafter"/>
</dbReference>
<dbReference type="Gene3D" id="2.30.30.110">
    <property type="match status" value="1"/>
</dbReference>
<dbReference type="Pfam" id="PF02452">
    <property type="entry name" value="PemK_toxin"/>
    <property type="match status" value="1"/>
</dbReference>
<proteinExistence type="inferred from homology"/>
<dbReference type="Proteomes" id="UP000018291">
    <property type="component" value="Unassembled WGS sequence"/>
</dbReference>
<organism evidence="3 4">
    <name type="scientific">Candidatus Neomicrothrix parvicella RN1</name>
    <dbReference type="NCBI Taxonomy" id="1229780"/>
    <lineage>
        <taxon>Bacteria</taxon>
        <taxon>Bacillati</taxon>
        <taxon>Actinomycetota</taxon>
        <taxon>Acidimicrobiia</taxon>
        <taxon>Acidimicrobiales</taxon>
        <taxon>Microthrixaceae</taxon>
        <taxon>Candidatus Neomicrothrix</taxon>
    </lineage>
</organism>
<gene>
    <name evidence="3" type="ORF">BN381_100086</name>
</gene>
<dbReference type="EC" id="3.1.-.-" evidence="3"/>
<protein>
    <submittedName>
        <fullName evidence="3">Putative mRNA interferase MazF3</fullName>
        <ecNumber evidence="3">3.1.-.-</ecNumber>
    </submittedName>
</protein>
<dbReference type="AlphaFoldDB" id="R4YVW9"/>
<reference evidence="3 4" key="1">
    <citation type="journal article" date="2013" name="ISME J.">
        <title>Metabolic model for the filamentous 'Candidatus Microthrix parvicella' based on genomic and metagenomic analyses.</title>
        <authorList>
            <person name="Jon McIlroy S."/>
            <person name="Kristiansen R."/>
            <person name="Albertsen M."/>
            <person name="Michael Karst S."/>
            <person name="Rossetti S."/>
            <person name="Lund Nielsen J."/>
            <person name="Tandoi V."/>
            <person name="James Seviour R."/>
            <person name="Nielsen P.H."/>
        </authorList>
    </citation>
    <scope>NUCLEOTIDE SEQUENCE [LARGE SCALE GENOMIC DNA]</scope>
    <source>
        <strain evidence="3 4">RN1</strain>
    </source>
</reference>
<accession>R4YVW9</accession>
<comment type="similarity">
    <text evidence="1">Belongs to the PemK/MazF family.</text>
</comment>
<evidence type="ECO:0000313" key="3">
    <source>
        <dbReference type="EMBL" id="CCM62199.1"/>
    </source>
</evidence>
<dbReference type="eggNOG" id="COG2337">
    <property type="taxonomic scope" value="Bacteria"/>
</dbReference>
<dbReference type="STRING" id="1229780.BN381_100086"/>
<keyword evidence="4" id="KW-1185">Reference proteome</keyword>
<sequence length="107" mass="11355">MVARGDVIWADLGPPRGRRPLCVLTRDAAISVLTSVTCAPVTRTIRGIRSEVEIGTDEGLPSTSVIACDALVSVPLSLLDAQPVGHLDMATRAKLDGALRYALDILY</sequence>
<dbReference type="GO" id="GO:0006402">
    <property type="term" value="P:mRNA catabolic process"/>
    <property type="evidence" value="ECO:0007669"/>
    <property type="project" value="TreeGrafter"/>
</dbReference>
<dbReference type="SUPFAM" id="SSF50118">
    <property type="entry name" value="Cell growth inhibitor/plasmid maintenance toxic component"/>
    <property type="match status" value="1"/>
</dbReference>
<dbReference type="GO" id="GO:0016075">
    <property type="term" value="P:rRNA catabolic process"/>
    <property type="evidence" value="ECO:0007669"/>
    <property type="project" value="TreeGrafter"/>
</dbReference>
<keyword evidence="2" id="KW-1277">Toxin-antitoxin system</keyword>
<dbReference type="GO" id="GO:0003677">
    <property type="term" value="F:DNA binding"/>
    <property type="evidence" value="ECO:0007669"/>
    <property type="project" value="InterPro"/>
</dbReference>
<dbReference type="GO" id="GO:0016787">
    <property type="term" value="F:hydrolase activity"/>
    <property type="evidence" value="ECO:0007669"/>
    <property type="project" value="UniProtKB-KW"/>
</dbReference>
<name>R4YVW9_9ACTN</name>
<evidence type="ECO:0000256" key="1">
    <source>
        <dbReference type="ARBA" id="ARBA00007521"/>
    </source>
</evidence>
<comment type="caution">
    <text evidence="3">The sequence shown here is derived from an EMBL/GenBank/DDBJ whole genome shotgun (WGS) entry which is preliminary data.</text>
</comment>
<dbReference type="PANTHER" id="PTHR33988:SF2">
    <property type="entry name" value="ENDORIBONUCLEASE MAZF"/>
    <property type="match status" value="1"/>
</dbReference>
<evidence type="ECO:0000313" key="4">
    <source>
        <dbReference type="Proteomes" id="UP000018291"/>
    </source>
</evidence>
<dbReference type="EMBL" id="CANL01000002">
    <property type="protein sequence ID" value="CCM62199.1"/>
    <property type="molecule type" value="Genomic_DNA"/>
</dbReference>
<dbReference type="HOGENOM" id="CLU_174647_0_0_11"/>
<dbReference type="InterPro" id="IPR011067">
    <property type="entry name" value="Plasmid_toxin/cell-grow_inhib"/>
</dbReference>
<dbReference type="InterPro" id="IPR003477">
    <property type="entry name" value="PemK-like"/>
</dbReference>